<dbReference type="Proteomes" id="UP000594342">
    <property type="component" value="Unassembled WGS sequence"/>
</dbReference>
<protein>
    <submittedName>
        <fullName evidence="1">Uncharacterized protein</fullName>
    </submittedName>
</protein>
<dbReference type="EMBL" id="UPSH01000001">
    <property type="protein sequence ID" value="VBB17671.1"/>
    <property type="molecule type" value="Genomic_DNA"/>
</dbReference>
<accession>A0A5K0U840</accession>
<organism evidence="1 2">
    <name type="scientific">Yasminevirus sp. GU-2018</name>
    <dbReference type="NCBI Taxonomy" id="2420051"/>
    <lineage>
        <taxon>Viruses</taxon>
        <taxon>Varidnaviria</taxon>
        <taxon>Bamfordvirae</taxon>
        <taxon>Nucleocytoviricota</taxon>
        <taxon>Megaviricetes</taxon>
        <taxon>Imitervirales</taxon>
        <taxon>Mimiviridae</taxon>
        <taxon>Klosneuvirinae</taxon>
        <taxon>Yasminevirus</taxon>
        <taxon>Yasminevirus saudimassiliense</taxon>
    </lineage>
</organism>
<evidence type="ECO:0000313" key="1">
    <source>
        <dbReference type="EMBL" id="VBB17671.1"/>
    </source>
</evidence>
<proteinExistence type="predicted"/>
<name>A0A5K0U840_9VIRU</name>
<reference evidence="1 2" key="1">
    <citation type="submission" date="2018-10" db="EMBL/GenBank/DDBJ databases">
        <authorList>
            <consortium name="IHU Genomes"/>
        </authorList>
    </citation>
    <scope>NUCLEOTIDE SEQUENCE [LARGE SCALE GENOMIC DNA]</scope>
    <source>
        <strain evidence="1 2">A1</strain>
    </source>
</reference>
<comment type="caution">
    <text evidence="1">The sequence shown here is derived from an EMBL/GenBank/DDBJ whole genome shotgun (WGS) entry which is preliminary data.</text>
</comment>
<keyword evidence="2" id="KW-1185">Reference proteome</keyword>
<sequence length="154" mass="16806">MIKQLTLLALVSITLILFSYDLNSKNRDGLILLFVVLITFYAHDGSSYEGMPTSNEAIANLASAYSSGKATLNNLHVTGTLTCDNVINIGSNSIRNAGDRLAFKNSKGYVNCCGNPPLNAGEFSIDVTSDSNFRWWSMSSGRRRGRVGWDSDGW</sequence>
<gene>
    <name evidence="1" type="ORF">YASMINEVIRUS_134</name>
</gene>
<evidence type="ECO:0000313" key="2">
    <source>
        <dbReference type="Proteomes" id="UP000594342"/>
    </source>
</evidence>